<evidence type="ECO:0008006" key="3">
    <source>
        <dbReference type="Google" id="ProtNLM"/>
    </source>
</evidence>
<dbReference type="Proteomes" id="UP000176493">
    <property type="component" value="Unassembled WGS sequence"/>
</dbReference>
<dbReference type="NCBIfam" id="TIGR00135">
    <property type="entry name" value="gatC"/>
    <property type="match status" value="1"/>
</dbReference>
<name>A0A1G2MDF8_9BACT</name>
<gene>
    <name evidence="1" type="ORF">A2W52_02220</name>
</gene>
<dbReference type="Gene3D" id="1.10.20.60">
    <property type="entry name" value="Glu-tRNAGln amidotransferase C subunit, N-terminal domain"/>
    <property type="match status" value="1"/>
</dbReference>
<proteinExistence type="predicted"/>
<dbReference type="InterPro" id="IPR036113">
    <property type="entry name" value="Asp/Glu-ADT_sf_sub_c"/>
</dbReference>
<accession>A0A1G2MDF8</accession>
<organism evidence="1 2">
    <name type="scientific">Candidatus Taylorbacteria bacterium RIFCSPHIGHO2_02_49_25</name>
    <dbReference type="NCBI Taxonomy" id="1802305"/>
    <lineage>
        <taxon>Bacteria</taxon>
        <taxon>Candidatus Tayloriibacteriota</taxon>
    </lineage>
</organism>
<dbReference type="SUPFAM" id="SSF141000">
    <property type="entry name" value="Glu-tRNAGln amidotransferase C subunit"/>
    <property type="match status" value="1"/>
</dbReference>
<protein>
    <recommendedName>
        <fullName evidence="3">Aspartyl/glutamyl-tRNA(Asn/Gln) amidotransferase subunit C</fullName>
    </recommendedName>
</protein>
<sequence length="95" mass="10520">MVTLKEIENLAALSRIALTAEEKEKMRSEFDAILAYVASIREVSAAVVKDTRSIVATVNVMREDGNPHESGIFTETLLSAAPKREGDYIRVKKIL</sequence>
<evidence type="ECO:0000313" key="2">
    <source>
        <dbReference type="Proteomes" id="UP000176493"/>
    </source>
</evidence>
<dbReference type="AlphaFoldDB" id="A0A1G2MDF8"/>
<reference evidence="1 2" key="1">
    <citation type="journal article" date="2016" name="Nat. Commun.">
        <title>Thousands of microbial genomes shed light on interconnected biogeochemical processes in an aquifer system.</title>
        <authorList>
            <person name="Anantharaman K."/>
            <person name="Brown C.T."/>
            <person name="Hug L.A."/>
            <person name="Sharon I."/>
            <person name="Castelle C.J."/>
            <person name="Probst A.J."/>
            <person name="Thomas B.C."/>
            <person name="Singh A."/>
            <person name="Wilkins M.J."/>
            <person name="Karaoz U."/>
            <person name="Brodie E.L."/>
            <person name="Williams K.H."/>
            <person name="Hubbard S.S."/>
            <person name="Banfield J.F."/>
        </authorList>
    </citation>
    <scope>NUCLEOTIDE SEQUENCE [LARGE SCALE GENOMIC DNA]</scope>
</reference>
<dbReference type="Pfam" id="PF02686">
    <property type="entry name" value="GatC"/>
    <property type="match status" value="1"/>
</dbReference>
<dbReference type="GO" id="GO:0006450">
    <property type="term" value="P:regulation of translational fidelity"/>
    <property type="evidence" value="ECO:0007669"/>
    <property type="project" value="InterPro"/>
</dbReference>
<dbReference type="InterPro" id="IPR003837">
    <property type="entry name" value="GatC"/>
</dbReference>
<evidence type="ECO:0000313" key="1">
    <source>
        <dbReference type="EMBL" id="OHA21754.1"/>
    </source>
</evidence>
<dbReference type="EMBL" id="MHRJ01000040">
    <property type="protein sequence ID" value="OHA21754.1"/>
    <property type="molecule type" value="Genomic_DNA"/>
</dbReference>
<comment type="caution">
    <text evidence="1">The sequence shown here is derived from an EMBL/GenBank/DDBJ whole genome shotgun (WGS) entry which is preliminary data.</text>
</comment>